<dbReference type="EMBL" id="RQFA01000032">
    <property type="protein sequence ID" value="TGK35309.1"/>
    <property type="molecule type" value="Genomic_DNA"/>
</dbReference>
<protein>
    <submittedName>
        <fullName evidence="2">Type II secretion system protein GspN</fullName>
    </submittedName>
</protein>
<dbReference type="InterPro" id="IPR030925">
    <property type="entry name" value="T2SS_GspN_Lepto"/>
</dbReference>
<comment type="caution">
    <text evidence="2">The sequence shown here is derived from an EMBL/GenBank/DDBJ whole genome shotgun (WGS) entry which is preliminary data.</text>
</comment>
<proteinExistence type="predicted"/>
<dbReference type="OrthoDB" id="344479at2"/>
<sequence>MKKEEEFQEETAMSPEEEEFLTLELQESEEETVPRFTLKQKLILIGIGTVSFLVFSLWLFPLDEIVRSSVNSSSSQTGTIIQFRDMKLSVLGNLTFDSLEISTASNFKVKTDETVLKTSLFGLMKRKFDGKFKIEALKIDTENGPLLKINRYLEGQGKFENVNDGISRINGNLDIEIPAGSSGLVYELPEIPLLGELKNINIKKFIAKVNLQSGSLTFNDFTLDTSIARFDISGNIRLAENITFSQLNLRICLELDRNFALERQDISDMLTLLEKQSGGKCIPILGTINKPEVKIPGLTGPPASAVP</sequence>
<dbReference type="Proteomes" id="UP000298277">
    <property type="component" value="Unassembled WGS sequence"/>
</dbReference>
<dbReference type="NCBIfam" id="TIGR04411">
    <property type="entry name" value="T2SS_GspN_Lepto"/>
    <property type="match status" value="1"/>
</dbReference>
<dbReference type="RefSeq" id="WP_135594211.1">
    <property type="nucleotide sequence ID" value="NZ_RQEZ01000010.1"/>
</dbReference>
<feature type="transmembrane region" description="Helical" evidence="1">
    <location>
        <begin position="42"/>
        <end position="60"/>
    </location>
</feature>
<keyword evidence="1" id="KW-1133">Transmembrane helix</keyword>
<reference evidence="2" key="1">
    <citation type="journal article" date="2019" name="PLoS Negl. Trop. Dis.">
        <title>Revisiting the worldwide diversity of Leptospira species in the environment.</title>
        <authorList>
            <person name="Vincent A.T."/>
            <person name="Schiettekatte O."/>
            <person name="Bourhy P."/>
            <person name="Veyrier F.J."/>
            <person name="Picardeau M."/>
        </authorList>
    </citation>
    <scope>NUCLEOTIDE SEQUENCE [LARGE SCALE GENOMIC DNA]</scope>
    <source>
        <strain evidence="2">201800299</strain>
    </source>
</reference>
<organism evidence="2 3">
    <name type="scientific">Leptospira gomenensis</name>
    <dbReference type="NCBI Taxonomy" id="2484974"/>
    <lineage>
        <taxon>Bacteria</taxon>
        <taxon>Pseudomonadati</taxon>
        <taxon>Spirochaetota</taxon>
        <taxon>Spirochaetia</taxon>
        <taxon>Leptospirales</taxon>
        <taxon>Leptospiraceae</taxon>
        <taxon>Leptospira</taxon>
    </lineage>
</organism>
<evidence type="ECO:0000313" key="2">
    <source>
        <dbReference type="EMBL" id="TGK35309.1"/>
    </source>
</evidence>
<dbReference type="AlphaFoldDB" id="A0A5F1YN81"/>
<evidence type="ECO:0000313" key="3">
    <source>
        <dbReference type="Proteomes" id="UP000298277"/>
    </source>
</evidence>
<evidence type="ECO:0000256" key="1">
    <source>
        <dbReference type="SAM" id="Phobius"/>
    </source>
</evidence>
<keyword evidence="3" id="KW-1185">Reference proteome</keyword>
<keyword evidence="1" id="KW-0812">Transmembrane</keyword>
<keyword evidence="1" id="KW-0472">Membrane</keyword>
<accession>A0A5F1YN81</accession>
<name>A0A5F1YN81_9LEPT</name>
<gene>
    <name evidence="2" type="primary">gspN</name>
    <name evidence="2" type="ORF">EHQ17_07690</name>
</gene>